<dbReference type="RefSeq" id="WP_114641776.1">
    <property type="nucleotide sequence ID" value="NZ_JAACIO010000007.1"/>
</dbReference>
<comment type="caution">
    <text evidence="3">The sequence shown here is derived from an EMBL/GenBank/DDBJ whole genome shotgun (WGS) entry which is preliminary data.</text>
</comment>
<organism evidence="3 4">
    <name type="scientific">Psychrilyobacter piezotolerans</name>
    <dbReference type="NCBI Taxonomy" id="2293438"/>
    <lineage>
        <taxon>Bacteria</taxon>
        <taxon>Fusobacteriati</taxon>
        <taxon>Fusobacteriota</taxon>
        <taxon>Fusobacteriia</taxon>
        <taxon>Fusobacteriales</taxon>
        <taxon>Fusobacteriaceae</taxon>
        <taxon>Psychrilyobacter</taxon>
    </lineage>
</organism>
<dbReference type="InterPro" id="IPR046462">
    <property type="entry name" value="TerL_nuclease"/>
</dbReference>
<dbReference type="InterPro" id="IPR005021">
    <property type="entry name" value="Terminase_largesu-like"/>
</dbReference>
<dbReference type="Gene3D" id="3.40.50.300">
    <property type="entry name" value="P-loop containing nucleotide triphosphate hydrolases"/>
    <property type="match status" value="1"/>
</dbReference>
<reference evidence="3 4" key="1">
    <citation type="submission" date="2018-08" db="EMBL/GenBank/DDBJ databases">
        <title>Draft genome sequence of Psychrilyobacter sp. strain SD5 isolated from Black Sea water.</title>
        <authorList>
            <person name="Yadav S."/>
            <person name="Villanueva L."/>
            <person name="Damste J.S.S."/>
        </authorList>
    </citation>
    <scope>NUCLEOTIDE SEQUENCE [LARGE SCALE GENOMIC DNA]</scope>
    <source>
        <strain evidence="3 4">SD5</strain>
    </source>
</reference>
<sequence length="560" mass="65304">MILLDRALKYCDDVISGEEVTTWEVKRQCEIFLEDYRINQHKKDFKYYADENKLKKINNLLKLFNYATGFVAGKQVLEHLVNFQCFLLCGVFLFRYKDKPYKFKNNDITLFISRKNAKTNLVAIIFILLMLTEQQHSEFYSICLTKELASELRKGMVQLLEASPYINKYFSISKTFTGKIECKITKNFFQPRTAESGKNNSIRPCAFVSDEHGNFQEASNFNAMKGGQKNVLNPLVFRTTTAYEIFASIMETDIDYIRGVFNGGIEDDNQFALLYYAEEKHLWDDIGMYQSNPLRIEENYEIIRKNRKTASLKPTVRNEYITKDMNNFLQNSSSENYLDIKLWKKGEVEKIELEGKNVVVAIDCSLTTDLTAMNIIYKEDDKYYLKAHAFLPEGSLPNRMEKIDYREMARLGYCTIVEGNYIDYNLLENEIRKIEDKYGCNILLICSDPYNFIQNLQNLSNDYEVEVVKQTYTELSAPTKAFRNDVYGGKVIYQRNKLLDWCMSNAKAKARHMTGDIMLEKVNKNKTRIDLAVATIFGYSQLYINEDEYDAIEALDSQDW</sequence>
<accession>A0ABX9KJV4</accession>
<protein>
    <submittedName>
        <fullName evidence="3">Terminase large subunit</fullName>
    </submittedName>
</protein>
<dbReference type="PANTHER" id="PTHR41287:SF1">
    <property type="entry name" value="PROTEIN YMFN"/>
    <property type="match status" value="1"/>
</dbReference>
<gene>
    <name evidence="3" type="ORF">DYH56_05065</name>
</gene>
<dbReference type="PANTHER" id="PTHR41287">
    <property type="match status" value="1"/>
</dbReference>
<dbReference type="Proteomes" id="UP000263486">
    <property type="component" value="Unassembled WGS sequence"/>
</dbReference>
<evidence type="ECO:0000313" key="3">
    <source>
        <dbReference type="EMBL" id="REI42092.1"/>
    </source>
</evidence>
<dbReference type="InterPro" id="IPR027417">
    <property type="entry name" value="P-loop_NTPase"/>
</dbReference>
<feature type="domain" description="Terminase large subunit-like ATPase" evidence="1">
    <location>
        <begin position="83"/>
        <end position="258"/>
    </location>
</feature>
<evidence type="ECO:0000313" key="4">
    <source>
        <dbReference type="Proteomes" id="UP000263486"/>
    </source>
</evidence>
<dbReference type="EMBL" id="QUAJ01000006">
    <property type="protein sequence ID" value="REI42092.1"/>
    <property type="molecule type" value="Genomic_DNA"/>
</dbReference>
<feature type="domain" description="Terminase large subunit-like endonuclease" evidence="2">
    <location>
        <begin position="265"/>
        <end position="537"/>
    </location>
</feature>
<proteinExistence type="predicted"/>
<dbReference type="Pfam" id="PF03354">
    <property type="entry name" value="TerL_ATPase"/>
    <property type="match status" value="1"/>
</dbReference>
<name>A0ABX9KJV4_9FUSO</name>
<evidence type="ECO:0000259" key="1">
    <source>
        <dbReference type="Pfam" id="PF03354"/>
    </source>
</evidence>
<dbReference type="InterPro" id="IPR046461">
    <property type="entry name" value="TerL_ATPase"/>
</dbReference>
<keyword evidence="4" id="KW-1185">Reference proteome</keyword>
<dbReference type="Pfam" id="PF20441">
    <property type="entry name" value="TerL_nuclease"/>
    <property type="match status" value="1"/>
</dbReference>
<evidence type="ECO:0000259" key="2">
    <source>
        <dbReference type="Pfam" id="PF20441"/>
    </source>
</evidence>